<reference evidence="2 3" key="1">
    <citation type="submission" date="2018-12" db="EMBL/GenBank/DDBJ databases">
        <title>Croceicoccus ponticola sp. nov., a lipolytic bacterium isolated from seawater.</title>
        <authorList>
            <person name="Yoon J.-H."/>
        </authorList>
    </citation>
    <scope>NUCLEOTIDE SEQUENCE [LARGE SCALE GENOMIC DNA]</scope>
    <source>
        <strain evidence="2 3">GM-16</strain>
    </source>
</reference>
<keyword evidence="2" id="KW-0378">Hydrolase</keyword>
<evidence type="ECO:0000256" key="1">
    <source>
        <dbReference type="SAM" id="SignalP"/>
    </source>
</evidence>
<evidence type="ECO:0000313" key="3">
    <source>
        <dbReference type="Proteomes" id="UP000283003"/>
    </source>
</evidence>
<feature type="chain" id="PRO_5019450001" evidence="1">
    <location>
        <begin position="34"/>
        <end position="189"/>
    </location>
</feature>
<proteinExistence type="predicted"/>
<evidence type="ECO:0000313" key="2">
    <source>
        <dbReference type="EMBL" id="RVQ67806.1"/>
    </source>
</evidence>
<sequence length="189" mass="19819">MSGQDCRPMRHLSAPVLAVALATGALFAAPAHAGEVFAGAYVHAVETPFTFETGEGGVDGVVGYRFDRIEALSAIGKPAPYVLGAVNSRGDTDFAAVGLSWTIGKGALYVRPAVGLAIHDGPSENFGPNGEHYELGSRILFEPEIAVGARLSDRVSVEASWMHISHAQLFSSTQNPGIDMMGVRVNLAL</sequence>
<protein>
    <submittedName>
        <fullName evidence="2">Acyloxyacyl hydrolase</fullName>
    </submittedName>
</protein>
<keyword evidence="1" id="KW-0732">Signal</keyword>
<comment type="caution">
    <text evidence="2">The sequence shown here is derived from an EMBL/GenBank/DDBJ whole genome shotgun (WGS) entry which is preliminary data.</text>
</comment>
<dbReference type="InterPro" id="IPR018550">
    <property type="entry name" value="Lipid-A_deacylase-rel"/>
</dbReference>
<name>A0A437GYT0_9SPHN</name>
<dbReference type="OrthoDB" id="8112769at2"/>
<keyword evidence="3" id="KW-1185">Reference proteome</keyword>
<dbReference type="Proteomes" id="UP000283003">
    <property type="component" value="Unassembled WGS sequence"/>
</dbReference>
<dbReference type="Gene3D" id="2.40.160.20">
    <property type="match status" value="1"/>
</dbReference>
<dbReference type="RefSeq" id="WP_127612320.1">
    <property type="nucleotide sequence ID" value="NZ_RXOL01000002.1"/>
</dbReference>
<accession>A0A437GYT0</accession>
<dbReference type="Pfam" id="PF09411">
    <property type="entry name" value="PagL"/>
    <property type="match status" value="1"/>
</dbReference>
<gene>
    <name evidence="2" type="ORF">EKN06_07780</name>
</gene>
<dbReference type="EMBL" id="RXOL01000002">
    <property type="protein sequence ID" value="RVQ67806.1"/>
    <property type="molecule type" value="Genomic_DNA"/>
</dbReference>
<dbReference type="GO" id="GO:0016787">
    <property type="term" value="F:hydrolase activity"/>
    <property type="evidence" value="ECO:0007669"/>
    <property type="project" value="UniProtKB-KW"/>
</dbReference>
<organism evidence="2 3">
    <name type="scientific">Croceicoccus ponticola</name>
    <dbReference type="NCBI Taxonomy" id="2217664"/>
    <lineage>
        <taxon>Bacteria</taxon>
        <taxon>Pseudomonadati</taxon>
        <taxon>Pseudomonadota</taxon>
        <taxon>Alphaproteobacteria</taxon>
        <taxon>Sphingomonadales</taxon>
        <taxon>Erythrobacteraceae</taxon>
        <taxon>Croceicoccus</taxon>
    </lineage>
</organism>
<dbReference type="AlphaFoldDB" id="A0A437GYT0"/>
<feature type="signal peptide" evidence="1">
    <location>
        <begin position="1"/>
        <end position="33"/>
    </location>
</feature>